<dbReference type="PANTHER" id="PTHR30572">
    <property type="entry name" value="MEMBRANE COMPONENT OF TRANSPORTER-RELATED"/>
    <property type="match status" value="1"/>
</dbReference>
<evidence type="ECO:0000256" key="3">
    <source>
        <dbReference type="ARBA" id="ARBA00022692"/>
    </source>
</evidence>
<dbReference type="InterPro" id="IPR025857">
    <property type="entry name" value="MacB_PCD"/>
</dbReference>
<dbReference type="RefSeq" id="WP_227570433.1">
    <property type="nucleotide sequence ID" value="NZ_CP101988.1"/>
</dbReference>
<protein>
    <submittedName>
        <fullName evidence="11">ABC transporter permease</fullName>
    </submittedName>
</protein>
<feature type="transmembrane region" description="Helical" evidence="8">
    <location>
        <begin position="361"/>
        <end position="394"/>
    </location>
</feature>
<evidence type="ECO:0000259" key="9">
    <source>
        <dbReference type="Pfam" id="PF02687"/>
    </source>
</evidence>
<dbReference type="InterPro" id="IPR003838">
    <property type="entry name" value="ABC3_permease_C"/>
</dbReference>
<dbReference type="Pfam" id="PF02687">
    <property type="entry name" value="FtsX"/>
    <property type="match status" value="1"/>
</dbReference>
<evidence type="ECO:0000256" key="1">
    <source>
        <dbReference type="ARBA" id="ARBA00004651"/>
    </source>
</evidence>
<evidence type="ECO:0000256" key="6">
    <source>
        <dbReference type="ARBA" id="ARBA00038076"/>
    </source>
</evidence>
<dbReference type="Proteomes" id="UP001316189">
    <property type="component" value="Chromosome"/>
</dbReference>
<dbReference type="EMBL" id="CP101988">
    <property type="protein sequence ID" value="UUI74711.1"/>
    <property type="molecule type" value="Genomic_DNA"/>
</dbReference>
<feature type="transmembrane region" description="Helical" evidence="8">
    <location>
        <begin position="61"/>
        <end position="82"/>
    </location>
</feature>
<feature type="domain" description="ABC3 transporter permease C-terminal" evidence="9">
    <location>
        <begin position="321"/>
        <end position="433"/>
    </location>
</feature>
<accession>A0ABY5KZ42</accession>
<keyword evidence="5 8" id="KW-0472">Membrane</keyword>
<comment type="subcellular location">
    <subcellularLocation>
        <location evidence="1">Cell membrane</location>
        <topology evidence="1">Multi-pass membrane protein</topology>
    </subcellularLocation>
</comment>
<evidence type="ECO:0000313" key="12">
    <source>
        <dbReference type="Proteomes" id="UP001316189"/>
    </source>
</evidence>
<keyword evidence="3 8" id="KW-0812">Transmembrane</keyword>
<comment type="similarity">
    <text evidence="6">Belongs to the ABC-4 integral membrane protein family.</text>
</comment>
<keyword evidence="2" id="KW-1003">Cell membrane</keyword>
<evidence type="ECO:0000256" key="5">
    <source>
        <dbReference type="ARBA" id="ARBA00023136"/>
    </source>
</evidence>
<evidence type="ECO:0000256" key="7">
    <source>
        <dbReference type="SAM" id="MobiDB-lite"/>
    </source>
</evidence>
<evidence type="ECO:0000256" key="8">
    <source>
        <dbReference type="SAM" id="Phobius"/>
    </source>
</evidence>
<name>A0ABY5KZ42_9CELL</name>
<dbReference type="PANTHER" id="PTHR30572:SF4">
    <property type="entry name" value="ABC TRANSPORTER PERMEASE YTRF"/>
    <property type="match status" value="1"/>
</dbReference>
<evidence type="ECO:0000259" key="10">
    <source>
        <dbReference type="Pfam" id="PF12704"/>
    </source>
</evidence>
<reference evidence="11 12" key="1">
    <citation type="submission" date="2022-07" db="EMBL/GenBank/DDBJ databases">
        <title>Novel species in genus cellulomonas.</title>
        <authorList>
            <person name="Ye L."/>
        </authorList>
    </citation>
    <scope>NUCLEOTIDE SEQUENCE [LARGE SCALE GENOMIC DNA]</scope>
    <source>
        <strain evidence="12">zg-Y338</strain>
    </source>
</reference>
<organism evidence="11 12">
    <name type="scientific">Cellulomonas chengniuliangii</name>
    <dbReference type="NCBI Taxonomy" id="2968084"/>
    <lineage>
        <taxon>Bacteria</taxon>
        <taxon>Bacillati</taxon>
        <taxon>Actinomycetota</taxon>
        <taxon>Actinomycetes</taxon>
        <taxon>Micrococcales</taxon>
        <taxon>Cellulomonadaceae</taxon>
        <taxon>Cellulomonas</taxon>
    </lineage>
</organism>
<gene>
    <name evidence="11" type="ORF">NP064_13080</name>
</gene>
<feature type="domain" description="MacB-like periplasmic core" evidence="10">
    <location>
        <begin position="62"/>
        <end position="275"/>
    </location>
</feature>
<evidence type="ECO:0000313" key="11">
    <source>
        <dbReference type="EMBL" id="UUI74711.1"/>
    </source>
</evidence>
<dbReference type="InterPro" id="IPR050250">
    <property type="entry name" value="Macrolide_Exporter_MacB"/>
</dbReference>
<evidence type="ECO:0000256" key="2">
    <source>
        <dbReference type="ARBA" id="ARBA00022475"/>
    </source>
</evidence>
<proteinExistence type="inferred from homology"/>
<feature type="transmembrane region" description="Helical" evidence="8">
    <location>
        <begin position="406"/>
        <end position="426"/>
    </location>
</feature>
<sequence>MRRLLTRARPATDAIDADEREPADVQTASAVAPRPPRGDRFGARDLVAEATFGIGARPGRLILTIMGTVLGIASVVVTVGLANTAAGQINKQFDAVAATQVVVEPAKSSSGGQERARGRLPWDAADRVSRLAGVESAGTLADVDIKGAKVTSVPVNDPSQASRTSTPVLAASEGLLETLRGFVVTGRNFDSGHDGRGDRVVVLGAQAAEALGVNRIDSQPSIFIGEDSYTVIGIIDGVKRKTEVLEAVILPMGTAQADFGLAAPAELQVRIAPGAGEVVAAQAPTALDPNSPDGFSVKAPPARSSVQENVQGDINLIFVALGAVALLIGGVGIANVTLLSVMERVGEIGLRRALGATRRDIAAQFMVESGIVGLVGGLIGASLGVCVVVLVSALRSWVPILDLRVVAVAAVAGGFIGLAAGVYPALKAAAIEPITALRRGV</sequence>
<evidence type="ECO:0000256" key="4">
    <source>
        <dbReference type="ARBA" id="ARBA00022989"/>
    </source>
</evidence>
<feature type="region of interest" description="Disordered" evidence="7">
    <location>
        <begin position="1"/>
        <end position="38"/>
    </location>
</feature>
<feature type="transmembrane region" description="Helical" evidence="8">
    <location>
        <begin position="316"/>
        <end position="341"/>
    </location>
</feature>
<keyword evidence="12" id="KW-1185">Reference proteome</keyword>
<dbReference type="Pfam" id="PF12704">
    <property type="entry name" value="MacB_PCD"/>
    <property type="match status" value="1"/>
</dbReference>
<keyword evidence="4 8" id="KW-1133">Transmembrane helix</keyword>